<protein>
    <submittedName>
        <fullName evidence="1">Uncharacterized protein</fullName>
    </submittedName>
</protein>
<dbReference type="KEGG" id="dic:Dpoa569_0001350"/>
<organism evidence="1 2">
    <name type="scientific">Dickeya poaceiphila</name>
    <dbReference type="NCBI Taxonomy" id="568768"/>
    <lineage>
        <taxon>Bacteria</taxon>
        <taxon>Pseudomonadati</taxon>
        <taxon>Pseudomonadota</taxon>
        <taxon>Gammaproteobacteria</taxon>
        <taxon>Enterobacterales</taxon>
        <taxon>Pectobacteriaceae</taxon>
        <taxon>Dickeya</taxon>
    </lineage>
</organism>
<evidence type="ECO:0000313" key="1">
    <source>
        <dbReference type="EMBL" id="QDX29565.1"/>
    </source>
</evidence>
<dbReference type="STRING" id="568768.GCA_000406125_02508"/>
<dbReference type="Proteomes" id="UP000320591">
    <property type="component" value="Chromosome"/>
</dbReference>
<dbReference type="EMBL" id="CP042220">
    <property type="protein sequence ID" value="QDX29565.1"/>
    <property type="molecule type" value="Genomic_DNA"/>
</dbReference>
<accession>A0A5B8HI32</accession>
<keyword evidence="2" id="KW-1185">Reference proteome</keyword>
<dbReference type="RefSeq" id="WP_042871447.1">
    <property type="nucleotide sequence ID" value="NZ_CM001975.1"/>
</dbReference>
<name>A0A5B8HI32_9GAMM</name>
<evidence type="ECO:0000313" key="2">
    <source>
        <dbReference type="Proteomes" id="UP000320591"/>
    </source>
</evidence>
<proteinExistence type="predicted"/>
<dbReference type="OrthoDB" id="6631273at2"/>
<reference evidence="1 2" key="1">
    <citation type="journal article" date="2019" name="Environ. Microbiol.">
        <title>The phytopathogenic nature of Dickeya aquatica 174/2 and the dynamic early evolution of Dickeya pathogenicity.</title>
        <authorList>
            <person name="Duprey A."/>
            <person name="Taib N."/>
            <person name="Leonard S."/>
            <person name="Garin T."/>
            <person name="Flandrois J.P."/>
            <person name="Nasser W."/>
            <person name="Brochier-Armanet C."/>
            <person name="Reverchon S."/>
        </authorList>
    </citation>
    <scope>NUCLEOTIDE SEQUENCE [LARGE SCALE GENOMIC DNA]</scope>
    <source>
        <strain evidence="1 2">NCPPB 569</strain>
    </source>
</reference>
<gene>
    <name evidence="1" type="ORF">Dpoa569_0001350</name>
</gene>
<sequence>MAQTQKKGFRDTTIMLISHIETGSILDAFTLKRVLSDVEKIQDEPTKLMISALAYGAAAQHEKAVSFFKEAASYRDEISAQNYLTYLGHTGHFEDYQNEAVRLGREINSFNLCITARNAAYADGDGELTLFFARKAISMISDDNERNEMQMDVLNKKKQLEDFIEVTSLYPSELKSLSLIASTIAKNHNALATSHDYYTSDDGDAAIICNVLCDDAEKLANMDIDIAIALATNDSFASKNLTAWYRGNIETEISAS</sequence>
<dbReference type="AlphaFoldDB" id="A0A5B8HI32"/>